<dbReference type="InterPro" id="IPR012946">
    <property type="entry name" value="X8"/>
</dbReference>
<evidence type="ECO:0000256" key="2">
    <source>
        <dbReference type="ARBA" id="ARBA00022729"/>
    </source>
</evidence>
<keyword evidence="9" id="KW-1185">Reference proteome</keyword>
<proteinExistence type="inferred from homology"/>
<keyword evidence="4" id="KW-1015">Disulfide bond</keyword>
<reference evidence="8" key="3">
    <citation type="submission" date="2020-12" db="UniProtKB">
        <authorList>
            <consortium name="EnsemblPlants"/>
        </authorList>
    </citation>
    <scope>IDENTIFICATION</scope>
</reference>
<dbReference type="InterPro" id="IPR044965">
    <property type="entry name" value="Glyco_hydro_17_plant"/>
</dbReference>
<evidence type="ECO:0000256" key="6">
    <source>
        <dbReference type="RuleBase" id="RU004335"/>
    </source>
</evidence>
<dbReference type="GO" id="GO:0005975">
    <property type="term" value="P:carbohydrate metabolic process"/>
    <property type="evidence" value="ECO:0007669"/>
    <property type="project" value="InterPro"/>
</dbReference>
<organism evidence="8 9">
    <name type="scientific">Physcomitrium patens</name>
    <name type="common">Spreading-leaved earth moss</name>
    <name type="synonym">Physcomitrella patens</name>
    <dbReference type="NCBI Taxonomy" id="3218"/>
    <lineage>
        <taxon>Eukaryota</taxon>
        <taxon>Viridiplantae</taxon>
        <taxon>Streptophyta</taxon>
        <taxon>Embryophyta</taxon>
        <taxon>Bryophyta</taxon>
        <taxon>Bryophytina</taxon>
        <taxon>Bryopsida</taxon>
        <taxon>Funariidae</taxon>
        <taxon>Funariales</taxon>
        <taxon>Funariaceae</taxon>
        <taxon>Physcomitrium</taxon>
    </lineage>
</organism>
<dbReference type="SMART" id="SM00768">
    <property type="entry name" value="X8"/>
    <property type="match status" value="1"/>
</dbReference>
<feature type="domain" description="X8" evidence="7">
    <location>
        <begin position="99"/>
        <end position="181"/>
    </location>
</feature>
<keyword evidence="2" id="KW-0732">Signal</keyword>
<keyword evidence="3" id="KW-0378">Hydrolase</keyword>
<dbReference type="Pfam" id="PF00332">
    <property type="entry name" value="Glyco_hydro_17"/>
    <property type="match status" value="1"/>
</dbReference>
<dbReference type="EnsemblPlants" id="Pp3c19_3460V3.3">
    <property type="protein sequence ID" value="Pp3c19_3460V3.3"/>
    <property type="gene ID" value="Pp3c19_3460"/>
</dbReference>
<reference evidence="8 9" key="2">
    <citation type="journal article" date="2018" name="Plant J.">
        <title>The Physcomitrella patens chromosome-scale assembly reveals moss genome structure and evolution.</title>
        <authorList>
            <person name="Lang D."/>
            <person name="Ullrich K.K."/>
            <person name="Murat F."/>
            <person name="Fuchs J."/>
            <person name="Jenkins J."/>
            <person name="Haas F.B."/>
            <person name="Piednoel M."/>
            <person name="Gundlach H."/>
            <person name="Van Bel M."/>
            <person name="Meyberg R."/>
            <person name="Vives C."/>
            <person name="Morata J."/>
            <person name="Symeonidi A."/>
            <person name="Hiss M."/>
            <person name="Muchero W."/>
            <person name="Kamisugi Y."/>
            <person name="Saleh O."/>
            <person name="Blanc G."/>
            <person name="Decker E.L."/>
            <person name="van Gessel N."/>
            <person name="Grimwood J."/>
            <person name="Hayes R.D."/>
            <person name="Graham S.W."/>
            <person name="Gunter L.E."/>
            <person name="McDaniel S.F."/>
            <person name="Hoernstein S.N.W."/>
            <person name="Larsson A."/>
            <person name="Li F.W."/>
            <person name="Perroud P.F."/>
            <person name="Phillips J."/>
            <person name="Ranjan P."/>
            <person name="Rokshar D.S."/>
            <person name="Rothfels C.J."/>
            <person name="Schneider L."/>
            <person name="Shu S."/>
            <person name="Stevenson D.W."/>
            <person name="Thummler F."/>
            <person name="Tillich M."/>
            <person name="Villarreal Aguilar J.C."/>
            <person name="Widiez T."/>
            <person name="Wong G.K."/>
            <person name="Wymore A."/>
            <person name="Zhang Y."/>
            <person name="Zimmer A.D."/>
            <person name="Quatrano R.S."/>
            <person name="Mayer K.F.X."/>
            <person name="Goodstein D."/>
            <person name="Casacuberta J.M."/>
            <person name="Vandepoele K."/>
            <person name="Reski R."/>
            <person name="Cuming A.C."/>
            <person name="Tuskan G.A."/>
            <person name="Maumus F."/>
            <person name="Salse J."/>
            <person name="Schmutz J."/>
            <person name="Rensing S.A."/>
        </authorList>
    </citation>
    <scope>NUCLEOTIDE SEQUENCE [LARGE SCALE GENOMIC DNA]</scope>
    <source>
        <strain evidence="8 9">cv. Gransden 2004</strain>
    </source>
</reference>
<dbReference type="PANTHER" id="PTHR32227">
    <property type="entry name" value="GLUCAN ENDO-1,3-BETA-GLUCOSIDASE BG1-RELATED-RELATED"/>
    <property type="match status" value="1"/>
</dbReference>
<evidence type="ECO:0000256" key="5">
    <source>
        <dbReference type="ARBA" id="ARBA00023295"/>
    </source>
</evidence>
<sequence length="220" mass="24339">MQVVLGEIGWTSDGNVFANLELAGRYNQRMINHLQSKVGTHLRPNSFTEFYLFGLLDEDIKSILPGPFERHWVCSIMTGLLNIHSILQSLEFPPYMSAQYCVLNEEADRTNLSQNVAFACSRADSTASYPGSSCASLTPEQNASSSFNQYFQFQNQDSHACDFQGLARITTEIPSVGNCRFIIGLVQVPPPSAATSGTNYNAVVIVTVFSILMSTLFRFV</sequence>
<dbReference type="GO" id="GO:0004553">
    <property type="term" value="F:hydrolase activity, hydrolyzing O-glycosyl compounds"/>
    <property type="evidence" value="ECO:0007669"/>
    <property type="project" value="InterPro"/>
</dbReference>
<evidence type="ECO:0000256" key="3">
    <source>
        <dbReference type="ARBA" id="ARBA00022801"/>
    </source>
</evidence>
<dbReference type="Gene3D" id="3.20.20.80">
    <property type="entry name" value="Glycosidases"/>
    <property type="match status" value="1"/>
</dbReference>
<dbReference type="Gene3D" id="1.20.58.1040">
    <property type="match status" value="1"/>
</dbReference>
<accession>A0A7I4BK93</accession>
<protein>
    <recommendedName>
        <fullName evidence="7">X8 domain-containing protein</fullName>
    </recommendedName>
</protein>
<evidence type="ECO:0000313" key="8">
    <source>
        <dbReference type="EnsemblPlants" id="Pp3c19_3460V3.3"/>
    </source>
</evidence>
<dbReference type="AlphaFoldDB" id="A0A7I4BK93"/>
<keyword evidence="5" id="KW-0326">Glycosidase</keyword>
<evidence type="ECO:0000256" key="1">
    <source>
        <dbReference type="ARBA" id="ARBA00008773"/>
    </source>
</evidence>
<evidence type="ECO:0000313" key="9">
    <source>
        <dbReference type="Proteomes" id="UP000006727"/>
    </source>
</evidence>
<evidence type="ECO:0000256" key="4">
    <source>
        <dbReference type="ARBA" id="ARBA00023157"/>
    </source>
</evidence>
<dbReference type="EMBL" id="ABEU02000019">
    <property type="status" value="NOT_ANNOTATED_CDS"/>
    <property type="molecule type" value="Genomic_DNA"/>
</dbReference>
<reference evidence="8 9" key="1">
    <citation type="journal article" date="2008" name="Science">
        <title>The Physcomitrella genome reveals evolutionary insights into the conquest of land by plants.</title>
        <authorList>
            <person name="Rensing S."/>
            <person name="Lang D."/>
            <person name="Zimmer A."/>
            <person name="Terry A."/>
            <person name="Salamov A."/>
            <person name="Shapiro H."/>
            <person name="Nishiyama T."/>
            <person name="Perroud P.-F."/>
            <person name="Lindquist E."/>
            <person name="Kamisugi Y."/>
            <person name="Tanahashi T."/>
            <person name="Sakakibara K."/>
            <person name="Fujita T."/>
            <person name="Oishi K."/>
            <person name="Shin-I T."/>
            <person name="Kuroki Y."/>
            <person name="Toyoda A."/>
            <person name="Suzuki Y."/>
            <person name="Hashimoto A."/>
            <person name="Yamaguchi K."/>
            <person name="Sugano A."/>
            <person name="Kohara Y."/>
            <person name="Fujiyama A."/>
            <person name="Anterola A."/>
            <person name="Aoki S."/>
            <person name="Ashton N."/>
            <person name="Barbazuk W.B."/>
            <person name="Barker E."/>
            <person name="Bennetzen J."/>
            <person name="Bezanilla M."/>
            <person name="Blankenship R."/>
            <person name="Cho S.H."/>
            <person name="Dutcher S."/>
            <person name="Estelle M."/>
            <person name="Fawcett J.A."/>
            <person name="Gundlach H."/>
            <person name="Hanada K."/>
            <person name="Heyl A."/>
            <person name="Hicks K.A."/>
            <person name="Hugh J."/>
            <person name="Lohr M."/>
            <person name="Mayer K."/>
            <person name="Melkozernov A."/>
            <person name="Murata T."/>
            <person name="Nelson D."/>
            <person name="Pils B."/>
            <person name="Prigge M."/>
            <person name="Reiss B."/>
            <person name="Renner T."/>
            <person name="Rombauts S."/>
            <person name="Rushton P."/>
            <person name="Sanderfoot A."/>
            <person name="Schween G."/>
            <person name="Shiu S.-H."/>
            <person name="Stueber K."/>
            <person name="Theodoulou F.L."/>
            <person name="Tu H."/>
            <person name="Van de Peer Y."/>
            <person name="Verrier P.J."/>
            <person name="Waters E."/>
            <person name="Wood A."/>
            <person name="Yang L."/>
            <person name="Cove D."/>
            <person name="Cuming A."/>
            <person name="Hasebe M."/>
            <person name="Lucas S."/>
            <person name="Mishler D.B."/>
            <person name="Reski R."/>
            <person name="Grigoriev I."/>
            <person name="Quatrano R.S."/>
            <person name="Boore J.L."/>
        </authorList>
    </citation>
    <scope>NUCLEOTIDE SEQUENCE [LARGE SCALE GENOMIC DNA]</scope>
    <source>
        <strain evidence="8 9">cv. Gransden 2004</strain>
    </source>
</reference>
<dbReference type="InterPro" id="IPR017853">
    <property type="entry name" value="GH"/>
</dbReference>
<name>A0A7I4BK93_PHYPA</name>
<dbReference type="Gramene" id="Pp3c19_3460V3.3">
    <property type="protein sequence ID" value="Pp3c19_3460V3.3"/>
    <property type="gene ID" value="Pp3c19_3460"/>
</dbReference>
<dbReference type="SUPFAM" id="SSF51445">
    <property type="entry name" value="(Trans)glycosidases"/>
    <property type="match status" value="1"/>
</dbReference>
<dbReference type="InterPro" id="IPR000490">
    <property type="entry name" value="Glyco_hydro_17"/>
</dbReference>
<dbReference type="Proteomes" id="UP000006727">
    <property type="component" value="Chromosome 19"/>
</dbReference>
<evidence type="ECO:0000259" key="7">
    <source>
        <dbReference type="SMART" id="SM00768"/>
    </source>
</evidence>
<dbReference type="Pfam" id="PF07983">
    <property type="entry name" value="X8"/>
    <property type="match status" value="1"/>
</dbReference>
<comment type="similarity">
    <text evidence="1 6">Belongs to the glycosyl hydrolase 17 family.</text>
</comment>